<dbReference type="OrthoDB" id="4506529at2759"/>
<protein>
    <submittedName>
        <fullName evidence="3">Uncharacterized protein</fullName>
    </submittedName>
</protein>
<proteinExistence type="predicted"/>
<evidence type="ECO:0000256" key="2">
    <source>
        <dbReference type="SAM" id="Phobius"/>
    </source>
</evidence>
<dbReference type="EMBL" id="ML737112">
    <property type="protein sequence ID" value="KAE8347820.1"/>
    <property type="molecule type" value="Genomic_DNA"/>
</dbReference>
<keyword evidence="2" id="KW-0472">Membrane</keyword>
<keyword evidence="2" id="KW-0812">Transmembrane</keyword>
<dbReference type="PANTHER" id="PTHR35896">
    <property type="entry name" value="IG-LIKE DOMAIN-CONTAINING PROTEIN"/>
    <property type="match status" value="1"/>
</dbReference>
<sequence length="154" mass="17036">MHLMFIGLRVAGESLFRCLVDESQGHPTHVSVPKEDHDHDERDHASLSLTFPPPNNIPPNAPSKRHRPIMIGALIAITVCLGMAIVILHDIPSVPKSSPPQMHFSCGSTAVEARTAGCQFDLTTFTWVPPACFDEPLMEDFLASRNWTRRASSR</sequence>
<feature type="compositionally biased region" description="Basic and acidic residues" evidence="1">
    <location>
        <begin position="32"/>
        <end position="45"/>
    </location>
</feature>
<dbReference type="AlphaFoldDB" id="A0A5N6YVZ8"/>
<evidence type="ECO:0000256" key="1">
    <source>
        <dbReference type="SAM" id="MobiDB-lite"/>
    </source>
</evidence>
<feature type="transmembrane region" description="Helical" evidence="2">
    <location>
        <begin position="69"/>
        <end position="88"/>
    </location>
</feature>
<name>A0A5N6YVZ8_9EURO</name>
<dbReference type="Proteomes" id="UP000325558">
    <property type="component" value="Unassembled WGS sequence"/>
</dbReference>
<accession>A0A5N6YVZ8</accession>
<feature type="compositionally biased region" description="Pro residues" evidence="1">
    <location>
        <begin position="51"/>
        <end position="61"/>
    </location>
</feature>
<reference evidence="3" key="1">
    <citation type="submission" date="2019-04" db="EMBL/GenBank/DDBJ databases">
        <title>Friends and foes A comparative genomics study of 23 Aspergillus species from section Flavi.</title>
        <authorList>
            <consortium name="DOE Joint Genome Institute"/>
            <person name="Kjaerbolling I."/>
            <person name="Vesth T."/>
            <person name="Frisvad J.C."/>
            <person name="Nybo J.L."/>
            <person name="Theobald S."/>
            <person name="Kildgaard S."/>
            <person name="Isbrandt T."/>
            <person name="Kuo A."/>
            <person name="Sato A."/>
            <person name="Lyhne E.K."/>
            <person name="Kogle M.E."/>
            <person name="Wiebenga A."/>
            <person name="Kun R.S."/>
            <person name="Lubbers R.J."/>
            <person name="Makela M.R."/>
            <person name="Barry K."/>
            <person name="Chovatia M."/>
            <person name="Clum A."/>
            <person name="Daum C."/>
            <person name="Haridas S."/>
            <person name="He G."/>
            <person name="LaButti K."/>
            <person name="Lipzen A."/>
            <person name="Mondo S."/>
            <person name="Riley R."/>
            <person name="Salamov A."/>
            <person name="Simmons B.A."/>
            <person name="Magnuson J.K."/>
            <person name="Henrissat B."/>
            <person name="Mortensen U.H."/>
            <person name="Larsen T.O."/>
            <person name="Devries R.P."/>
            <person name="Grigoriev I.V."/>
            <person name="Machida M."/>
            <person name="Baker S.E."/>
            <person name="Andersen M.R."/>
        </authorList>
    </citation>
    <scope>NUCLEOTIDE SEQUENCE</scope>
    <source>
        <strain evidence="3">CBS 117612</strain>
    </source>
</reference>
<feature type="region of interest" description="Disordered" evidence="1">
    <location>
        <begin position="26"/>
        <end position="63"/>
    </location>
</feature>
<evidence type="ECO:0000313" key="3">
    <source>
        <dbReference type="EMBL" id="KAE8347820.1"/>
    </source>
</evidence>
<organism evidence="3">
    <name type="scientific">Aspergillus arachidicola</name>
    <dbReference type="NCBI Taxonomy" id="656916"/>
    <lineage>
        <taxon>Eukaryota</taxon>
        <taxon>Fungi</taxon>
        <taxon>Dikarya</taxon>
        <taxon>Ascomycota</taxon>
        <taxon>Pezizomycotina</taxon>
        <taxon>Eurotiomycetes</taxon>
        <taxon>Eurotiomycetidae</taxon>
        <taxon>Eurotiales</taxon>
        <taxon>Aspergillaceae</taxon>
        <taxon>Aspergillus</taxon>
        <taxon>Aspergillus subgen. Circumdati</taxon>
    </lineage>
</organism>
<dbReference type="PANTHER" id="PTHR35896:SF3">
    <property type="entry name" value="MAJOR FACILITATOR SUPERFAMILY TRANSPORTER"/>
    <property type="match status" value="1"/>
</dbReference>
<gene>
    <name evidence="3" type="ORF">BDV24DRAFT_157298</name>
</gene>
<dbReference type="InterPro" id="IPR053008">
    <property type="entry name" value="Phomopsin_biosynth_assoc"/>
</dbReference>
<keyword evidence="2" id="KW-1133">Transmembrane helix</keyword>